<accession>A0AAW1I7D5</accession>
<dbReference type="AlphaFoldDB" id="A0AAW1I7D5"/>
<keyword evidence="3" id="KW-1185">Reference proteome</keyword>
<evidence type="ECO:0000256" key="1">
    <source>
        <dbReference type="SAM" id="MobiDB-lite"/>
    </source>
</evidence>
<sequence length="140" mass="15756">MWPTKFDSKFLGHVQQNTPTDHGRLVGMWPTKFDSKFLGHVQQNTPTDHGRLQSTDSIQENSGKLGSGRYFLFLLPPKTTTPTANAQDKTRLVRLDGRYFLFLLPPKTTTPTANAQDKTRLVRLDGTGVARRTKWSAGNQ</sequence>
<proteinExistence type="predicted"/>
<protein>
    <submittedName>
        <fullName evidence="2">Uncharacterized protein</fullName>
    </submittedName>
</protein>
<evidence type="ECO:0000313" key="3">
    <source>
        <dbReference type="Proteomes" id="UP001458880"/>
    </source>
</evidence>
<reference evidence="2 3" key="1">
    <citation type="journal article" date="2024" name="BMC Genomics">
        <title>De novo assembly and annotation of Popillia japonica's genome with initial clues to its potential as an invasive pest.</title>
        <authorList>
            <person name="Cucini C."/>
            <person name="Boschi S."/>
            <person name="Funari R."/>
            <person name="Cardaioli E."/>
            <person name="Iannotti N."/>
            <person name="Marturano G."/>
            <person name="Paoli F."/>
            <person name="Bruttini M."/>
            <person name="Carapelli A."/>
            <person name="Frati F."/>
            <person name="Nardi F."/>
        </authorList>
    </citation>
    <scope>NUCLEOTIDE SEQUENCE [LARGE SCALE GENOMIC DNA]</scope>
    <source>
        <strain evidence="2">DMR45628</strain>
    </source>
</reference>
<evidence type="ECO:0000313" key="2">
    <source>
        <dbReference type="EMBL" id="KAK9685180.1"/>
    </source>
</evidence>
<name>A0AAW1I7D5_POPJA</name>
<gene>
    <name evidence="2" type="ORF">QE152_g38244</name>
</gene>
<organism evidence="2 3">
    <name type="scientific">Popillia japonica</name>
    <name type="common">Japanese beetle</name>
    <dbReference type="NCBI Taxonomy" id="7064"/>
    <lineage>
        <taxon>Eukaryota</taxon>
        <taxon>Metazoa</taxon>
        <taxon>Ecdysozoa</taxon>
        <taxon>Arthropoda</taxon>
        <taxon>Hexapoda</taxon>
        <taxon>Insecta</taxon>
        <taxon>Pterygota</taxon>
        <taxon>Neoptera</taxon>
        <taxon>Endopterygota</taxon>
        <taxon>Coleoptera</taxon>
        <taxon>Polyphaga</taxon>
        <taxon>Scarabaeiformia</taxon>
        <taxon>Scarabaeidae</taxon>
        <taxon>Rutelinae</taxon>
        <taxon>Popillia</taxon>
    </lineage>
</organism>
<comment type="caution">
    <text evidence="2">The sequence shown here is derived from an EMBL/GenBank/DDBJ whole genome shotgun (WGS) entry which is preliminary data.</text>
</comment>
<feature type="region of interest" description="Disordered" evidence="1">
    <location>
        <begin position="44"/>
        <end position="63"/>
    </location>
</feature>
<dbReference type="Proteomes" id="UP001458880">
    <property type="component" value="Unassembled WGS sequence"/>
</dbReference>
<dbReference type="EMBL" id="JASPKY010000798">
    <property type="protein sequence ID" value="KAK9685180.1"/>
    <property type="molecule type" value="Genomic_DNA"/>
</dbReference>